<accession>A0A9Q1H5Q5</accession>
<evidence type="ECO:0000313" key="1">
    <source>
        <dbReference type="EMBL" id="KAJ8036477.1"/>
    </source>
</evidence>
<gene>
    <name evidence="1" type="ORF">HOLleu_20466</name>
</gene>
<protein>
    <submittedName>
        <fullName evidence="1">Uncharacterized protein</fullName>
    </submittedName>
</protein>
<keyword evidence="2" id="KW-1185">Reference proteome</keyword>
<dbReference type="EMBL" id="JAIZAY010000009">
    <property type="protein sequence ID" value="KAJ8036477.1"/>
    <property type="molecule type" value="Genomic_DNA"/>
</dbReference>
<name>A0A9Q1H5Q5_HOLLE</name>
<sequence length="158" mass="17701">MVKIPETVLKVDKKKTELISLQSHRASERCLPNGVIEADSTHRLHSCLGEQEAMKKHNTDSSISTRTSSPSFVLWFNVMNVLHEAHSSDHTDVVTLRKVWESNIIKAELAGAIFLGVRDPPESHGRAVKLKITCLKKWLFVFGRATLLGNSVRLEYVG</sequence>
<dbReference type="AlphaFoldDB" id="A0A9Q1H5Q5"/>
<reference evidence="1" key="1">
    <citation type="submission" date="2021-10" db="EMBL/GenBank/DDBJ databases">
        <title>Tropical sea cucumber genome reveals ecological adaptation and Cuvierian tubules defense mechanism.</title>
        <authorList>
            <person name="Chen T."/>
        </authorList>
    </citation>
    <scope>NUCLEOTIDE SEQUENCE</scope>
    <source>
        <strain evidence="1">Nanhai2018</strain>
        <tissue evidence="1">Muscle</tissue>
    </source>
</reference>
<comment type="caution">
    <text evidence="1">The sequence shown here is derived from an EMBL/GenBank/DDBJ whole genome shotgun (WGS) entry which is preliminary data.</text>
</comment>
<organism evidence="1 2">
    <name type="scientific">Holothuria leucospilota</name>
    <name type="common">Black long sea cucumber</name>
    <name type="synonym">Mertensiothuria leucospilota</name>
    <dbReference type="NCBI Taxonomy" id="206669"/>
    <lineage>
        <taxon>Eukaryota</taxon>
        <taxon>Metazoa</taxon>
        <taxon>Echinodermata</taxon>
        <taxon>Eleutherozoa</taxon>
        <taxon>Echinozoa</taxon>
        <taxon>Holothuroidea</taxon>
        <taxon>Aspidochirotacea</taxon>
        <taxon>Aspidochirotida</taxon>
        <taxon>Holothuriidae</taxon>
        <taxon>Holothuria</taxon>
    </lineage>
</organism>
<dbReference type="Proteomes" id="UP001152320">
    <property type="component" value="Chromosome 9"/>
</dbReference>
<proteinExistence type="predicted"/>
<evidence type="ECO:0000313" key="2">
    <source>
        <dbReference type="Proteomes" id="UP001152320"/>
    </source>
</evidence>